<dbReference type="RefSeq" id="XP_022461230.1">
    <property type="nucleotide sequence ID" value="XM_022600405.1"/>
</dbReference>
<name>W6MUF7_9ASCO</name>
<dbReference type="EMBL" id="HG793130">
    <property type="protein sequence ID" value="CDK29242.1"/>
    <property type="molecule type" value="Genomic_DNA"/>
</dbReference>
<gene>
    <name evidence="1" type="ORF">KUCA_T00005230001</name>
</gene>
<dbReference type="GeneID" id="34522618"/>
<keyword evidence="2" id="KW-1185">Reference proteome</keyword>
<evidence type="ECO:0000313" key="2">
    <source>
        <dbReference type="Proteomes" id="UP000019384"/>
    </source>
</evidence>
<dbReference type="AlphaFoldDB" id="W6MUF7"/>
<dbReference type="HOGENOM" id="CLU_3410695_0_0_1"/>
<proteinExistence type="predicted"/>
<protein>
    <submittedName>
        <fullName evidence="1">Uncharacterized protein</fullName>
    </submittedName>
</protein>
<reference evidence="1" key="1">
    <citation type="submission" date="2013-12" db="EMBL/GenBank/DDBJ databases">
        <authorList>
            <person name="Genoscope - CEA"/>
        </authorList>
    </citation>
    <scope>NUCLEOTIDE SEQUENCE</scope>
    <source>
        <strain evidence="1">CBS 1993</strain>
    </source>
</reference>
<reference evidence="1" key="2">
    <citation type="submission" date="2014-02" db="EMBL/GenBank/DDBJ databases">
        <title>Complete DNA sequence of /Kuraishia capsulata/ illustrates novel genomic features among budding yeasts (/Saccharomycotina/).</title>
        <authorList>
            <person name="Morales L."/>
            <person name="Noel B."/>
            <person name="Porcel B."/>
            <person name="Marcet-Houben M."/>
            <person name="Hullo M-F."/>
            <person name="Sacerdot C."/>
            <person name="Tekaia F."/>
            <person name="Leh-Louis V."/>
            <person name="Despons L."/>
            <person name="Khanna V."/>
            <person name="Aury J-M."/>
            <person name="Barbe V."/>
            <person name="Couloux A."/>
            <person name="Labadie K."/>
            <person name="Pelletier E."/>
            <person name="Souciet J-L."/>
            <person name="Boekhout T."/>
            <person name="Gabaldon T."/>
            <person name="Wincker P."/>
            <person name="Dujon B."/>
        </authorList>
    </citation>
    <scope>NUCLEOTIDE SEQUENCE</scope>
    <source>
        <strain evidence="1">CBS 1993</strain>
    </source>
</reference>
<sequence length="29" mass="3447">MLKWVQSGYVYRLMLIGHCMGKKRYNTGL</sequence>
<evidence type="ECO:0000313" key="1">
    <source>
        <dbReference type="EMBL" id="CDK29242.1"/>
    </source>
</evidence>
<dbReference type="Proteomes" id="UP000019384">
    <property type="component" value="Unassembled WGS sequence"/>
</dbReference>
<accession>W6MUF7</accession>
<organism evidence="1 2">
    <name type="scientific">Kuraishia capsulata CBS 1993</name>
    <dbReference type="NCBI Taxonomy" id="1382522"/>
    <lineage>
        <taxon>Eukaryota</taxon>
        <taxon>Fungi</taxon>
        <taxon>Dikarya</taxon>
        <taxon>Ascomycota</taxon>
        <taxon>Saccharomycotina</taxon>
        <taxon>Pichiomycetes</taxon>
        <taxon>Pichiales</taxon>
        <taxon>Pichiaceae</taxon>
        <taxon>Kuraishia</taxon>
    </lineage>
</organism>